<sequence length="185" mass="20971">MTRLLPSFPFLQDLTIDGESSGLPIELDDTQLWSIFEPLLELERLEVLNYNLSVPVSDQKTLQIACAWPRLKESYAYHNSASGLASLESLAYFARHCPNLEHLSYSIQVQTATTSTPVIQDHPTSSTHPLRSFWCNVETDKVTAHTMAQGLYQMFPNLEEADGPGDGWTQVKKKLRSLQNRQFEE</sequence>
<evidence type="ECO:0000313" key="1">
    <source>
        <dbReference type="EMBL" id="KAF9069181.1"/>
    </source>
</evidence>
<accession>A0A9P5U7N5</accession>
<keyword evidence="2" id="KW-1185">Reference proteome</keyword>
<reference evidence="1" key="1">
    <citation type="submission" date="2020-11" db="EMBL/GenBank/DDBJ databases">
        <authorList>
            <consortium name="DOE Joint Genome Institute"/>
            <person name="Ahrendt S."/>
            <person name="Riley R."/>
            <person name="Andreopoulos W."/>
            <person name="Labutti K."/>
            <person name="Pangilinan J."/>
            <person name="Ruiz-Duenas F.J."/>
            <person name="Barrasa J.M."/>
            <person name="Sanchez-Garcia M."/>
            <person name="Camarero S."/>
            <person name="Miyauchi S."/>
            <person name="Serrano A."/>
            <person name="Linde D."/>
            <person name="Babiker R."/>
            <person name="Drula E."/>
            <person name="Ayuso-Fernandez I."/>
            <person name="Pacheco R."/>
            <person name="Padilla G."/>
            <person name="Ferreira P."/>
            <person name="Barriuso J."/>
            <person name="Kellner H."/>
            <person name="Castanera R."/>
            <person name="Alfaro M."/>
            <person name="Ramirez L."/>
            <person name="Pisabarro A.G."/>
            <person name="Kuo A."/>
            <person name="Tritt A."/>
            <person name="Lipzen A."/>
            <person name="He G."/>
            <person name="Yan M."/>
            <person name="Ng V."/>
            <person name="Cullen D."/>
            <person name="Martin F."/>
            <person name="Rosso M.-N."/>
            <person name="Henrissat B."/>
            <person name="Hibbett D."/>
            <person name="Martinez A.T."/>
            <person name="Grigoriev I.V."/>
        </authorList>
    </citation>
    <scope>NUCLEOTIDE SEQUENCE</scope>
    <source>
        <strain evidence="1">AH 40177</strain>
    </source>
</reference>
<dbReference type="EMBL" id="JADNRY010000053">
    <property type="protein sequence ID" value="KAF9069181.1"/>
    <property type="molecule type" value="Genomic_DNA"/>
</dbReference>
<name>A0A9P5U7N5_9AGAR</name>
<proteinExistence type="predicted"/>
<dbReference type="Gene3D" id="3.80.10.10">
    <property type="entry name" value="Ribonuclease Inhibitor"/>
    <property type="match status" value="1"/>
</dbReference>
<dbReference type="AlphaFoldDB" id="A0A9P5U7N5"/>
<dbReference type="Proteomes" id="UP000772434">
    <property type="component" value="Unassembled WGS sequence"/>
</dbReference>
<gene>
    <name evidence="1" type="ORF">BDP27DRAFT_1421159</name>
</gene>
<evidence type="ECO:0000313" key="2">
    <source>
        <dbReference type="Proteomes" id="UP000772434"/>
    </source>
</evidence>
<dbReference type="InterPro" id="IPR032675">
    <property type="entry name" value="LRR_dom_sf"/>
</dbReference>
<organism evidence="1 2">
    <name type="scientific">Rhodocollybia butyracea</name>
    <dbReference type="NCBI Taxonomy" id="206335"/>
    <lineage>
        <taxon>Eukaryota</taxon>
        <taxon>Fungi</taxon>
        <taxon>Dikarya</taxon>
        <taxon>Basidiomycota</taxon>
        <taxon>Agaricomycotina</taxon>
        <taxon>Agaricomycetes</taxon>
        <taxon>Agaricomycetidae</taxon>
        <taxon>Agaricales</taxon>
        <taxon>Marasmiineae</taxon>
        <taxon>Omphalotaceae</taxon>
        <taxon>Rhodocollybia</taxon>
    </lineage>
</organism>
<comment type="caution">
    <text evidence="1">The sequence shown here is derived from an EMBL/GenBank/DDBJ whole genome shotgun (WGS) entry which is preliminary data.</text>
</comment>
<protein>
    <submittedName>
        <fullName evidence="1">Uncharacterized protein</fullName>
    </submittedName>
</protein>